<feature type="transmembrane region" description="Helical" evidence="7">
    <location>
        <begin position="246"/>
        <end position="267"/>
    </location>
</feature>
<evidence type="ECO:0000256" key="2">
    <source>
        <dbReference type="ARBA" id="ARBA00006528"/>
    </source>
</evidence>
<dbReference type="Proteomes" id="UP000596742">
    <property type="component" value="Unassembled WGS sequence"/>
</dbReference>
<keyword evidence="6 7" id="KW-0472">Membrane</keyword>
<comment type="subcellular location">
    <subcellularLocation>
        <location evidence="1">Membrane</location>
        <topology evidence="1">Multi-pass membrane protein</topology>
    </subcellularLocation>
</comment>
<keyword evidence="5 7" id="KW-1133">Transmembrane helix</keyword>
<dbReference type="GO" id="GO:0016020">
    <property type="term" value="C:membrane"/>
    <property type="evidence" value="ECO:0007669"/>
    <property type="project" value="UniProtKB-SubCell"/>
</dbReference>
<evidence type="ECO:0000313" key="8">
    <source>
        <dbReference type="EMBL" id="VDI47125.1"/>
    </source>
</evidence>
<keyword evidence="3 7" id="KW-0812">Transmembrane</keyword>
<feature type="transmembrane region" description="Helical" evidence="7">
    <location>
        <begin position="150"/>
        <end position="172"/>
    </location>
</feature>
<dbReference type="InterPro" id="IPR038770">
    <property type="entry name" value="Na+/solute_symporter_sf"/>
</dbReference>
<evidence type="ECO:0000256" key="3">
    <source>
        <dbReference type="ARBA" id="ARBA00022692"/>
    </source>
</evidence>
<accession>A0A8B6FCZ7</accession>
<dbReference type="OrthoDB" id="203097at2759"/>
<dbReference type="Gene3D" id="1.20.1530.20">
    <property type="match status" value="1"/>
</dbReference>
<evidence type="ECO:0000256" key="1">
    <source>
        <dbReference type="ARBA" id="ARBA00004141"/>
    </source>
</evidence>
<sequence length="393" mass="43312">MGDFAGQEQPVTEGQFETCVRTQCDDKLLQEILYMDVKNQNLKEYQLKRVFFTMTAHFNFTSGIDIQMNNTLNNGTSQSSSSALKTASDISITASLVVIMLGMGCTIEIKSLVKHIRRPVGICIGMLSQFVVLPAVTFGLAHALQLPPLAAIGMLVVGCCPGGSTTNIFSYWTDGDVSLSISMTAVSTLMAIGMMPLNLLIYSRSWTDTALVIPYINILKSFGMTIGPAVVGILVRWKIQKLADILVKCGSFAGAISVVLVLTLMSIRFPYMYLASWKIYIAALILPFAGFLFGYVVAMICRQDPVRCRTIALETGIQNFPLCMTLLLLTFSKEIFAEISLFPLLYGVTCIVCSLAFLGIYKIVKKVNSTRQKKEEFTRVSTIEDDKFVYGNK</sequence>
<feature type="transmembrane region" description="Helical" evidence="7">
    <location>
        <begin position="179"/>
        <end position="201"/>
    </location>
</feature>
<dbReference type="InterPro" id="IPR002657">
    <property type="entry name" value="BilAc:Na_symport/Acr3"/>
</dbReference>
<proteinExistence type="inferred from homology"/>
<evidence type="ECO:0000256" key="6">
    <source>
        <dbReference type="ARBA" id="ARBA00023136"/>
    </source>
</evidence>
<feature type="transmembrane region" description="Helical" evidence="7">
    <location>
        <begin position="213"/>
        <end position="234"/>
    </location>
</feature>
<dbReference type="PANTHER" id="PTHR10361">
    <property type="entry name" value="SODIUM-BILE ACID COTRANSPORTER"/>
    <property type="match status" value="1"/>
</dbReference>
<organism evidence="8 9">
    <name type="scientific">Mytilus galloprovincialis</name>
    <name type="common">Mediterranean mussel</name>
    <dbReference type="NCBI Taxonomy" id="29158"/>
    <lineage>
        <taxon>Eukaryota</taxon>
        <taxon>Metazoa</taxon>
        <taxon>Spiralia</taxon>
        <taxon>Lophotrochozoa</taxon>
        <taxon>Mollusca</taxon>
        <taxon>Bivalvia</taxon>
        <taxon>Autobranchia</taxon>
        <taxon>Pteriomorphia</taxon>
        <taxon>Mytilida</taxon>
        <taxon>Mytiloidea</taxon>
        <taxon>Mytilidae</taxon>
        <taxon>Mytilinae</taxon>
        <taxon>Mytilus</taxon>
    </lineage>
</organism>
<evidence type="ECO:0000256" key="5">
    <source>
        <dbReference type="ARBA" id="ARBA00022989"/>
    </source>
</evidence>
<dbReference type="InterPro" id="IPR004710">
    <property type="entry name" value="Bilac:Na_transpt"/>
</dbReference>
<feature type="transmembrane region" description="Helical" evidence="7">
    <location>
        <begin position="279"/>
        <end position="299"/>
    </location>
</feature>
<protein>
    <submittedName>
        <fullName evidence="8">Solute carrier family 10 (Sodium/bile acid cotransporter), member 2</fullName>
    </submittedName>
</protein>
<evidence type="ECO:0000313" key="9">
    <source>
        <dbReference type="Proteomes" id="UP000596742"/>
    </source>
</evidence>
<feature type="transmembrane region" description="Helical" evidence="7">
    <location>
        <begin position="311"/>
        <end position="332"/>
    </location>
</feature>
<name>A0A8B6FCZ7_MYTGA</name>
<dbReference type="FunFam" id="1.20.1530.20:FF:000035">
    <property type="entry name" value="Uncharacterized protein"/>
    <property type="match status" value="1"/>
</dbReference>
<keyword evidence="9" id="KW-1185">Reference proteome</keyword>
<dbReference type="AlphaFoldDB" id="A0A8B6FCZ7"/>
<feature type="transmembrane region" description="Helical" evidence="7">
    <location>
        <begin position="121"/>
        <end position="144"/>
    </location>
</feature>
<dbReference type="EMBL" id="UYJE01006573">
    <property type="protein sequence ID" value="VDI47125.1"/>
    <property type="molecule type" value="Genomic_DNA"/>
</dbReference>
<gene>
    <name evidence="8" type="ORF">MGAL_10B042051</name>
</gene>
<comment type="caution">
    <text evidence="8">The sequence shown here is derived from an EMBL/GenBank/DDBJ whole genome shotgun (WGS) entry which is preliminary data.</text>
</comment>
<comment type="similarity">
    <text evidence="2">Belongs to the bile acid:sodium symporter (BASS) (TC 2.A.28) family.</text>
</comment>
<dbReference type="GO" id="GO:0008508">
    <property type="term" value="F:bile acid:sodium symporter activity"/>
    <property type="evidence" value="ECO:0007669"/>
    <property type="project" value="TreeGrafter"/>
</dbReference>
<dbReference type="Pfam" id="PF01758">
    <property type="entry name" value="SBF"/>
    <property type="match status" value="1"/>
</dbReference>
<feature type="transmembrane region" description="Helical" evidence="7">
    <location>
        <begin position="90"/>
        <end position="109"/>
    </location>
</feature>
<keyword evidence="4" id="KW-0813">Transport</keyword>
<evidence type="ECO:0000256" key="7">
    <source>
        <dbReference type="SAM" id="Phobius"/>
    </source>
</evidence>
<dbReference type="PANTHER" id="PTHR10361:SF28">
    <property type="entry name" value="P3 PROTEIN-RELATED"/>
    <property type="match status" value="1"/>
</dbReference>
<evidence type="ECO:0000256" key="4">
    <source>
        <dbReference type="ARBA" id="ARBA00022847"/>
    </source>
</evidence>
<reference evidence="8" key="1">
    <citation type="submission" date="2018-11" db="EMBL/GenBank/DDBJ databases">
        <authorList>
            <person name="Alioto T."/>
            <person name="Alioto T."/>
        </authorList>
    </citation>
    <scope>NUCLEOTIDE SEQUENCE</scope>
</reference>
<feature type="transmembrane region" description="Helical" evidence="7">
    <location>
        <begin position="344"/>
        <end position="364"/>
    </location>
</feature>
<keyword evidence="4" id="KW-0769">Symport</keyword>